<dbReference type="GO" id="GO:0042797">
    <property type="term" value="P:tRNA transcription by RNA polymerase III"/>
    <property type="evidence" value="ECO:0007669"/>
    <property type="project" value="TreeGrafter"/>
</dbReference>
<dbReference type="GeneID" id="105362391"/>
<feature type="compositionally biased region" description="Basic and acidic residues" evidence="1">
    <location>
        <begin position="149"/>
        <end position="160"/>
    </location>
</feature>
<name>A0AAJ7DVQ3_9HYME</name>
<dbReference type="GO" id="GO:0005666">
    <property type="term" value="C:RNA polymerase III complex"/>
    <property type="evidence" value="ECO:0007669"/>
    <property type="project" value="TreeGrafter"/>
</dbReference>
<evidence type="ECO:0000313" key="3">
    <source>
        <dbReference type="RefSeq" id="XP_011498136.1"/>
    </source>
</evidence>
<dbReference type="AlphaFoldDB" id="A0AAJ7DVQ3"/>
<organism evidence="2 3">
    <name type="scientific">Ceratosolen solmsi marchali</name>
    <dbReference type="NCBI Taxonomy" id="326594"/>
    <lineage>
        <taxon>Eukaryota</taxon>
        <taxon>Metazoa</taxon>
        <taxon>Ecdysozoa</taxon>
        <taxon>Arthropoda</taxon>
        <taxon>Hexapoda</taxon>
        <taxon>Insecta</taxon>
        <taxon>Pterygota</taxon>
        <taxon>Neoptera</taxon>
        <taxon>Endopterygota</taxon>
        <taxon>Hymenoptera</taxon>
        <taxon>Apocrita</taxon>
        <taxon>Proctotrupomorpha</taxon>
        <taxon>Chalcidoidea</taxon>
        <taxon>Agaonidae</taxon>
        <taxon>Agaoninae</taxon>
        <taxon>Ceratosolen</taxon>
    </lineage>
</organism>
<dbReference type="RefSeq" id="XP_011498136.1">
    <property type="nucleotide sequence ID" value="XM_011499834.1"/>
</dbReference>
<dbReference type="PANTHER" id="PTHR12069:SF0">
    <property type="entry name" value="DNA-DIRECTED RNA POLYMERASE III SUBUNIT RPC5"/>
    <property type="match status" value="1"/>
</dbReference>
<evidence type="ECO:0000313" key="2">
    <source>
        <dbReference type="Proteomes" id="UP000695007"/>
    </source>
</evidence>
<dbReference type="CTD" id="55718"/>
<keyword evidence="3" id="KW-0240">DNA-directed RNA polymerase</keyword>
<sequence length="500" mass="57562">MENSIDPVIKEIPVFLSTKLADKLFIFQYPMKAAHEGYDNATFTKTAIKPENQEVVIEVQINTQDSHYNVNKGQAIAAHAEMSSKRDQEEDERIFDSHTMDKIIMQSSRALPNCDNYAIGVFQDGELHITPLKGIVQMRPEFNYLDKIEKRGKDEGKNTDTEEEDEPAKQVNVTFARQVPDFIKKMREQSFQTHAKKCLEEQWISCQYKPATSSLSELTRMEMFCSTNDESANNLNLSTKQYLDLLAPPLKEEQFSKANIPSHTTSLSYIRTLPLLDQVRILMKDAKVMSFAQLRTILSTEHETTAILKYLQQVAVLVQGNWVVNSELIYPKDTMSAHSGIPAELMCRARDYVLLSFTEHEFVDRRAVSSIVKLPAEEIREIFTNIAKHQPKKGWRLIVNPSKEFSERYPEISQRQEIFWEAKRKHLREAMEAQNQAPQRQRRKSNRESIGSENEERNIGRGISGRKLMRDSSVSDNDSAPENIKQKKINRNRKTSETSV</sequence>
<feature type="region of interest" description="Disordered" evidence="1">
    <location>
        <begin position="430"/>
        <end position="500"/>
    </location>
</feature>
<evidence type="ECO:0000256" key="1">
    <source>
        <dbReference type="SAM" id="MobiDB-lite"/>
    </source>
</evidence>
<feature type="region of interest" description="Disordered" evidence="1">
    <location>
        <begin position="149"/>
        <end position="168"/>
    </location>
</feature>
<dbReference type="Pfam" id="PF04801">
    <property type="entry name" value="RPC5"/>
    <property type="match status" value="1"/>
</dbReference>
<keyword evidence="3" id="KW-0804">Transcription</keyword>
<dbReference type="KEGG" id="csol:105362391"/>
<protein>
    <submittedName>
        <fullName evidence="3">DNA-directed RNA polymerase III subunit RPC5</fullName>
    </submittedName>
</protein>
<dbReference type="Proteomes" id="UP000695007">
    <property type="component" value="Unplaced"/>
</dbReference>
<proteinExistence type="predicted"/>
<gene>
    <name evidence="3" type="primary">LOC105362391</name>
</gene>
<dbReference type="PANTHER" id="PTHR12069">
    <property type="entry name" value="DNA-DIRECTED RNA POLYMERASES III 80 KDA POLYPEPTIDE RNA POLYMERASE III SUBUNIT 5"/>
    <property type="match status" value="1"/>
</dbReference>
<accession>A0AAJ7DVQ3</accession>
<keyword evidence="2" id="KW-1185">Reference proteome</keyword>
<reference evidence="3" key="1">
    <citation type="submission" date="2025-08" db="UniProtKB">
        <authorList>
            <consortium name="RefSeq"/>
        </authorList>
    </citation>
    <scope>IDENTIFICATION</scope>
</reference>
<dbReference type="InterPro" id="IPR006886">
    <property type="entry name" value="RNA_pol_III_Rpc5"/>
</dbReference>